<dbReference type="Gene3D" id="3.40.50.2000">
    <property type="entry name" value="Glycogen Phosphorylase B"/>
    <property type="match status" value="2"/>
</dbReference>
<dbReference type="Pfam" id="PF13579">
    <property type="entry name" value="Glyco_trans_4_4"/>
    <property type="match status" value="1"/>
</dbReference>
<gene>
    <name evidence="4" type="ORF">HNR67_001927</name>
</gene>
<comment type="caution">
    <text evidence="4">The sequence shown here is derived from an EMBL/GenBank/DDBJ whole genome shotgun (WGS) entry which is preliminary data.</text>
</comment>
<dbReference type="InterPro" id="IPR028098">
    <property type="entry name" value="Glyco_trans_4-like_N"/>
</dbReference>
<evidence type="ECO:0000313" key="5">
    <source>
        <dbReference type="Proteomes" id="UP000533598"/>
    </source>
</evidence>
<dbReference type="PANTHER" id="PTHR46401">
    <property type="entry name" value="GLYCOSYLTRANSFERASE WBBK-RELATED"/>
    <property type="match status" value="1"/>
</dbReference>
<evidence type="ECO:0000256" key="2">
    <source>
        <dbReference type="ARBA" id="ARBA00022679"/>
    </source>
</evidence>
<proteinExistence type="predicted"/>
<evidence type="ECO:0000256" key="1">
    <source>
        <dbReference type="ARBA" id="ARBA00022676"/>
    </source>
</evidence>
<sequence length="363" mass="38454">MKPLRVLLDGNPLLGDRTGVGRYTAALAEELASMSTVDVRAVAFTLRGWRALRSAVPHGVRARGLPVPARLLRAAWLRSPLPPIEVFAGFTDVVHATNFVLPPSLRAGSVLTIHDLAFLDAPAEIPASESDLPELVRRSAKRADVVCTPTHAVAETVSERLGVPKDRIKVTPLGVDPAWFVARAPSENLRRRLGLPEQYLLFVGAEGPRKGLASLVAAHAADPELPPLVLAGPGTDTVGGEADRVIRTGYLSELDLRRVVAGAALLVLPSRDEGFGLPVLEAMACGVPVVCSDVPALREVAGGLATLVPFGDVDALTAALSSTLDDGVSADTLAKRRAHASEFTWRRCAEETVAAYRQAAGRR</sequence>
<keyword evidence="2 4" id="KW-0808">Transferase</keyword>
<accession>A0A7W7C758</accession>
<evidence type="ECO:0000313" key="4">
    <source>
        <dbReference type="EMBL" id="MBB4675809.1"/>
    </source>
</evidence>
<dbReference type="GO" id="GO:0009103">
    <property type="term" value="P:lipopolysaccharide biosynthetic process"/>
    <property type="evidence" value="ECO:0007669"/>
    <property type="project" value="TreeGrafter"/>
</dbReference>
<dbReference type="CDD" id="cd03809">
    <property type="entry name" value="GT4_MtfB-like"/>
    <property type="match status" value="1"/>
</dbReference>
<dbReference type="PANTHER" id="PTHR46401:SF2">
    <property type="entry name" value="GLYCOSYLTRANSFERASE WBBK-RELATED"/>
    <property type="match status" value="1"/>
</dbReference>
<dbReference type="Proteomes" id="UP000533598">
    <property type="component" value="Unassembled WGS sequence"/>
</dbReference>
<dbReference type="RefSeq" id="WP_312986886.1">
    <property type="nucleotide sequence ID" value="NZ_BAAAUI010000022.1"/>
</dbReference>
<dbReference type="EMBL" id="JACHMH010000001">
    <property type="protein sequence ID" value="MBB4675809.1"/>
    <property type="molecule type" value="Genomic_DNA"/>
</dbReference>
<reference evidence="4 5" key="1">
    <citation type="submission" date="2020-08" db="EMBL/GenBank/DDBJ databases">
        <title>Sequencing the genomes of 1000 actinobacteria strains.</title>
        <authorList>
            <person name="Klenk H.-P."/>
        </authorList>
    </citation>
    <scope>NUCLEOTIDE SEQUENCE [LARGE SCALE GENOMIC DNA]</scope>
    <source>
        <strain evidence="4 5">DSM 44230</strain>
    </source>
</reference>
<dbReference type="AlphaFoldDB" id="A0A7W7C758"/>
<name>A0A7W7C758_9PSEU</name>
<keyword evidence="5" id="KW-1185">Reference proteome</keyword>
<evidence type="ECO:0000259" key="3">
    <source>
        <dbReference type="Pfam" id="PF13579"/>
    </source>
</evidence>
<dbReference type="Pfam" id="PF13692">
    <property type="entry name" value="Glyco_trans_1_4"/>
    <property type="match status" value="1"/>
</dbReference>
<feature type="domain" description="Glycosyltransferase subfamily 4-like N-terminal" evidence="3">
    <location>
        <begin position="18"/>
        <end position="174"/>
    </location>
</feature>
<protein>
    <submittedName>
        <fullName evidence="4">Glycosyltransferase involved in cell wall biosynthesis</fullName>
    </submittedName>
</protein>
<dbReference type="GO" id="GO:0016757">
    <property type="term" value="F:glycosyltransferase activity"/>
    <property type="evidence" value="ECO:0007669"/>
    <property type="project" value="UniProtKB-KW"/>
</dbReference>
<keyword evidence="1" id="KW-0328">Glycosyltransferase</keyword>
<dbReference type="SUPFAM" id="SSF53756">
    <property type="entry name" value="UDP-Glycosyltransferase/glycogen phosphorylase"/>
    <property type="match status" value="1"/>
</dbReference>
<organism evidence="4 5">
    <name type="scientific">Crossiella cryophila</name>
    <dbReference type="NCBI Taxonomy" id="43355"/>
    <lineage>
        <taxon>Bacteria</taxon>
        <taxon>Bacillati</taxon>
        <taxon>Actinomycetota</taxon>
        <taxon>Actinomycetes</taxon>
        <taxon>Pseudonocardiales</taxon>
        <taxon>Pseudonocardiaceae</taxon>
        <taxon>Crossiella</taxon>
    </lineage>
</organism>